<dbReference type="InterPro" id="IPR006130">
    <property type="entry name" value="Asp/Orn_carbamoylTrfase"/>
</dbReference>
<gene>
    <name evidence="5" type="ORF">SAMN04487818_102191</name>
</gene>
<dbReference type="GO" id="GO:0019240">
    <property type="term" value="P:citrulline biosynthetic process"/>
    <property type="evidence" value="ECO:0007669"/>
    <property type="project" value="TreeGrafter"/>
</dbReference>
<dbReference type="InterPro" id="IPR036901">
    <property type="entry name" value="Asp/Orn_carbamoylTrfase_sf"/>
</dbReference>
<proteinExistence type="inferred from homology"/>
<dbReference type="InterPro" id="IPR002292">
    <property type="entry name" value="Orn/put_carbamltrans"/>
</dbReference>
<dbReference type="PRINTS" id="PR00102">
    <property type="entry name" value="OTCASE"/>
</dbReference>
<evidence type="ECO:0000259" key="4">
    <source>
        <dbReference type="Pfam" id="PF02729"/>
    </source>
</evidence>
<dbReference type="RefSeq" id="WP_092775141.1">
    <property type="nucleotide sequence ID" value="NZ_FOGI01000002.1"/>
</dbReference>
<evidence type="ECO:0000313" key="5">
    <source>
        <dbReference type="EMBL" id="SER23805.1"/>
    </source>
</evidence>
<sequence length="300" mass="32431">MRSVISLDDLTTADVDALTGRAVAFGAGERSSALAGRAVGVYFRKSSTRTRTSFWRAATRLGAQVITYGPDDLQLTTGETLADTARVLSGYLDALVVRTNGDIAELRELAKADIAVVNALTRFEHPTQALADIATLREEFGDLSGRHLLYIGEGNSTAAALVRAAELTPGLTFTVVTPPGYGVPDDVLADKPSGITQHHDLDALPEAVDAVYTSRWQTMGVSKADPDWLTVFTPYQVDEALLERVSHDGTIFLHDLPAVRGQEVTDGVLDGKRSRAWRQAHHKMTIAMAVLEWCVTGRDD</sequence>
<comment type="similarity">
    <text evidence="2">Belongs to the aspartate/ornithine carbamoyltransferase superfamily.</text>
</comment>
<feature type="domain" description="Aspartate/ornithine carbamoyltransferase carbamoyl-P binding" evidence="4">
    <location>
        <begin position="2"/>
        <end position="138"/>
    </location>
</feature>
<reference evidence="6" key="1">
    <citation type="submission" date="2016-10" db="EMBL/GenBank/DDBJ databases">
        <authorList>
            <person name="Varghese N."/>
            <person name="Submissions S."/>
        </authorList>
    </citation>
    <scope>NUCLEOTIDE SEQUENCE [LARGE SCALE GENOMIC DNA]</scope>
    <source>
        <strain evidence="6">DSM 44260</strain>
    </source>
</reference>
<keyword evidence="6" id="KW-1185">Reference proteome</keyword>
<dbReference type="PRINTS" id="PR00100">
    <property type="entry name" value="AOTCASE"/>
</dbReference>
<evidence type="ECO:0000256" key="2">
    <source>
        <dbReference type="RuleBase" id="RU003634"/>
    </source>
</evidence>
<accession>A0A1H9MK28</accession>
<name>A0A1H9MK28_9PSEU</name>
<dbReference type="SUPFAM" id="SSF53671">
    <property type="entry name" value="Aspartate/ornithine carbamoyltransferase"/>
    <property type="match status" value="1"/>
</dbReference>
<dbReference type="AlphaFoldDB" id="A0A1H9MK28"/>
<dbReference type="Pfam" id="PF00185">
    <property type="entry name" value="OTCace"/>
    <property type="match status" value="1"/>
</dbReference>
<dbReference type="Gene3D" id="3.40.50.1370">
    <property type="entry name" value="Aspartate/ornithine carbamoyltransferase"/>
    <property type="match status" value="2"/>
</dbReference>
<keyword evidence="1 2" id="KW-0808">Transferase</keyword>
<protein>
    <submittedName>
        <fullName evidence="5">Ornithine carbamoyltransferase</fullName>
    </submittedName>
</protein>
<organism evidence="5 6">
    <name type="scientific">Actinokineospora terrae</name>
    <dbReference type="NCBI Taxonomy" id="155974"/>
    <lineage>
        <taxon>Bacteria</taxon>
        <taxon>Bacillati</taxon>
        <taxon>Actinomycetota</taxon>
        <taxon>Actinomycetes</taxon>
        <taxon>Pseudonocardiales</taxon>
        <taxon>Pseudonocardiaceae</taxon>
        <taxon>Actinokineospora</taxon>
    </lineage>
</organism>
<dbReference type="InterPro" id="IPR006132">
    <property type="entry name" value="Asp/Orn_carbamoyltranf_P-bd"/>
</dbReference>
<dbReference type="EMBL" id="FOGI01000002">
    <property type="protein sequence ID" value="SER23805.1"/>
    <property type="molecule type" value="Genomic_DNA"/>
</dbReference>
<dbReference type="GO" id="GO:0042450">
    <property type="term" value="P:L-arginine biosynthetic process via ornithine"/>
    <property type="evidence" value="ECO:0007669"/>
    <property type="project" value="TreeGrafter"/>
</dbReference>
<dbReference type="InterPro" id="IPR006131">
    <property type="entry name" value="Asp_carbamoyltransf_Asp/Orn-bd"/>
</dbReference>
<evidence type="ECO:0000313" key="6">
    <source>
        <dbReference type="Proteomes" id="UP000199051"/>
    </source>
</evidence>
<dbReference type="PANTHER" id="PTHR45753">
    <property type="entry name" value="ORNITHINE CARBAMOYLTRANSFERASE, MITOCHONDRIAL"/>
    <property type="match status" value="1"/>
</dbReference>
<dbReference type="Pfam" id="PF02729">
    <property type="entry name" value="OTCace_N"/>
    <property type="match status" value="1"/>
</dbReference>
<dbReference type="PANTHER" id="PTHR45753:SF3">
    <property type="entry name" value="ORNITHINE TRANSCARBAMYLASE, MITOCHONDRIAL"/>
    <property type="match status" value="1"/>
</dbReference>
<feature type="domain" description="Aspartate/ornithine carbamoyltransferase Asp/Orn-binding" evidence="3">
    <location>
        <begin position="145"/>
        <end position="294"/>
    </location>
</feature>
<dbReference type="GO" id="GO:0016597">
    <property type="term" value="F:amino acid binding"/>
    <property type="evidence" value="ECO:0007669"/>
    <property type="project" value="InterPro"/>
</dbReference>
<evidence type="ECO:0000256" key="1">
    <source>
        <dbReference type="ARBA" id="ARBA00022679"/>
    </source>
</evidence>
<evidence type="ECO:0000259" key="3">
    <source>
        <dbReference type="Pfam" id="PF00185"/>
    </source>
</evidence>
<dbReference type="Proteomes" id="UP000199051">
    <property type="component" value="Unassembled WGS sequence"/>
</dbReference>
<dbReference type="PROSITE" id="PS00097">
    <property type="entry name" value="CARBAMOYLTRANSFERASE"/>
    <property type="match status" value="1"/>
</dbReference>
<dbReference type="GO" id="GO:0004585">
    <property type="term" value="F:ornithine carbamoyltransferase activity"/>
    <property type="evidence" value="ECO:0007669"/>
    <property type="project" value="TreeGrafter"/>
</dbReference>
<dbReference type="STRING" id="155974.SAMN04487818_102191"/>